<reference evidence="8 9" key="1">
    <citation type="journal article" date="2018" name="MBio">
        <title>Comparative Genomics Reveals the Core Gene Toolbox for the Fungus-Insect Symbiosis.</title>
        <authorList>
            <person name="Wang Y."/>
            <person name="Stata M."/>
            <person name="Wang W."/>
            <person name="Stajich J.E."/>
            <person name="White M.M."/>
            <person name="Moncalvo J.M."/>
        </authorList>
    </citation>
    <scope>NUCLEOTIDE SEQUENCE [LARGE SCALE GENOMIC DNA]</scope>
    <source>
        <strain evidence="8 9">SWE-8-4</strain>
    </source>
</reference>
<gene>
    <name evidence="8" type="ORF">BB561_003166</name>
</gene>
<evidence type="ECO:0000256" key="6">
    <source>
        <dbReference type="SAM" id="Phobius"/>
    </source>
</evidence>
<protein>
    <recommendedName>
        <fullName evidence="7">HIG1 domain-containing protein</fullName>
    </recommendedName>
</protein>
<organism evidence="8 9">
    <name type="scientific">Smittium simulii</name>
    <dbReference type="NCBI Taxonomy" id="133385"/>
    <lineage>
        <taxon>Eukaryota</taxon>
        <taxon>Fungi</taxon>
        <taxon>Fungi incertae sedis</taxon>
        <taxon>Zoopagomycota</taxon>
        <taxon>Kickxellomycotina</taxon>
        <taxon>Harpellomycetes</taxon>
        <taxon>Harpellales</taxon>
        <taxon>Legeriomycetaceae</taxon>
        <taxon>Smittium</taxon>
    </lineage>
</organism>
<keyword evidence="2 6" id="KW-0812">Transmembrane</keyword>
<dbReference type="PANTHER" id="PTHR12297">
    <property type="entry name" value="HYPOXIA-INDUCBILE GENE 1 HIG1 -RELATED"/>
    <property type="match status" value="1"/>
</dbReference>
<dbReference type="Gene3D" id="6.10.140.1320">
    <property type="match status" value="1"/>
</dbReference>
<dbReference type="Proteomes" id="UP000245383">
    <property type="component" value="Unassembled WGS sequence"/>
</dbReference>
<dbReference type="OrthoDB" id="6604018at2759"/>
<dbReference type="GO" id="GO:0097250">
    <property type="term" value="P:mitochondrial respirasome assembly"/>
    <property type="evidence" value="ECO:0007669"/>
    <property type="project" value="TreeGrafter"/>
</dbReference>
<proteinExistence type="predicted"/>
<feature type="domain" description="HIG1" evidence="7">
    <location>
        <begin position="1"/>
        <end position="81"/>
    </location>
</feature>
<accession>A0A2T9YMU4</accession>
<dbReference type="InterPro" id="IPR007667">
    <property type="entry name" value="Hypoxia_induced_domain"/>
</dbReference>
<dbReference type="EMBL" id="MBFR01000123">
    <property type="protein sequence ID" value="PVU93594.1"/>
    <property type="molecule type" value="Genomic_DNA"/>
</dbReference>
<comment type="caution">
    <text evidence="8">The sequence shown here is derived from an EMBL/GenBank/DDBJ whole genome shotgun (WGS) entry which is preliminary data.</text>
</comment>
<feature type="transmembrane region" description="Helical" evidence="6">
    <location>
        <begin position="49"/>
        <end position="68"/>
    </location>
</feature>
<dbReference type="PROSITE" id="PS51503">
    <property type="entry name" value="HIG1"/>
    <property type="match status" value="1"/>
</dbReference>
<evidence type="ECO:0000259" key="7">
    <source>
        <dbReference type="PROSITE" id="PS51503"/>
    </source>
</evidence>
<evidence type="ECO:0000313" key="8">
    <source>
        <dbReference type="EMBL" id="PVU93594.1"/>
    </source>
</evidence>
<evidence type="ECO:0000313" key="9">
    <source>
        <dbReference type="Proteomes" id="UP000245383"/>
    </source>
</evidence>
<evidence type="ECO:0000256" key="3">
    <source>
        <dbReference type="ARBA" id="ARBA00022989"/>
    </source>
</evidence>
<dbReference type="PANTHER" id="PTHR12297:SF3">
    <property type="entry name" value="HIG1 DOMAIN FAMILY MEMBER 1A"/>
    <property type="match status" value="1"/>
</dbReference>
<name>A0A2T9YMU4_9FUNG</name>
<feature type="transmembrane region" description="Helical" evidence="6">
    <location>
        <begin position="18"/>
        <end position="37"/>
    </location>
</feature>
<sequence>MQDPNSTLAGRKFGNKPAIPIGIGLTTAAFMFAAYSMYKKRDMHTQWGLRLRVAFQGFTLGALLWYSYKATKEKEVRNYANIRKIDWNKLEQEAAEAENAKTDLPKNIFSQEKE</sequence>
<dbReference type="AlphaFoldDB" id="A0A2T9YMU4"/>
<evidence type="ECO:0000256" key="2">
    <source>
        <dbReference type="ARBA" id="ARBA00022692"/>
    </source>
</evidence>
<evidence type="ECO:0000256" key="5">
    <source>
        <dbReference type="ARBA" id="ARBA00023136"/>
    </source>
</evidence>
<dbReference type="InterPro" id="IPR050355">
    <property type="entry name" value="RCF1"/>
</dbReference>
<keyword evidence="5 6" id="KW-0472">Membrane</keyword>
<dbReference type="STRING" id="133385.A0A2T9YMU4"/>
<keyword evidence="4" id="KW-0496">Mitochondrion</keyword>
<keyword evidence="3 6" id="KW-1133">Transmembrane helix</keyword>
<dbReference type="GO" id="GO:0031966">
    <property type="term" value="C:mitochondrial membrane"/>
    <property type="evidence" value="ECO:0007669"/>
    <property type="project" value="UniProtKB-SubCell"/>
</dbReference>
<keyword evidence="9" id="KW-1185">Reference proteome</keyword>
<dbReference type="Pfam" id="PF04588">
    <property type="entry name" value="HIG_1_N"/>
    <property type="match status" value="1"/>
</dbReference>
<comment type="subcellular location">
    <subcellularLocation>
        <location evidence="1">Mitochondrion membrane</location>
    </subcellularLocation>
</comment>
<evidence type="ECO:0000256" key="1">
    <source>
        <dbReference type="ARBA" id="ARBA00004325"/>
    </source>
</evidence>
<evidence type="ECO:0000256" key="4">
    <source>
        <dbReference type="ARBA" id="ARBA00023128"/>
    </source>
</evidence>